<evidence type="ECO:0000256" key="5">
    <source>
        <dbReference type="ARBA" id="ARBA00022989"/>
    </source>
</evidence>
<sequence>MSEEIDLHNFYDIITVMPGLMLLGLTLARILPIIILCPFIGGRMILSPVKIGLSLLIALFLYPYISSMQNSTTISTDSFLSLSLLLKEVIIGALIGFASSISFYAFEAAGNLIDIQRNATIANILIPQSHEQGSLLGNFYFQLGIVIFMIMNGHHYFIEALFESFRIIPLFSFPALINNNLLIAMTAQLFKITLQLSAPVLITLFLVDVIMGVMNRISPYFNVFFYAMPVKSAVGLLILFIMLSYVINGMMHIFADMISFIKNNNNFFLAICENKLL</sequence>
<feature type="transmembrane region" description="Helical" evidence="7">
    <location>
        <begin position="48"/>
        <end position="65"/>
    </location>
</feature>
<gene>
    <name evidence="8" type="ORF">A2Y62_04655</name>
</gene>
<dbReference type="InterPro" id="IPR002010">
    <property type="entry name" value="T3SS_IM_R"/>
</dbReference>
<feature type="transmembrane region" description="Helical" evidence="7">
    <location>
        <begin position="85"/>
        <end position="106"/>
    </location>
</feature>
<evidence type="ECO:0000256" key="2">
    <source>
        <dbReference type="ARBA" id="ARBA00009772"/>
    </source>
</evidence>
<dbReference type="PANTHER" id="PTHR30065">
    <property type="entry name" value="FLAGELLAR BIOSYNTHETIC PROTEIN FLIR"/>
    <property type="match status" value="1"/>
</dbReference>
<dbReference type="STRING" id="1817863.A2Y62_04655"/>
<feature type="transmembrane region" description="Helical" evidence="7">
    <location>
        <begin position="223"/>
        <end position="247"/>
    </location>
</feature>
<evidence type="ECO:0000256" key="1">
    <source>
        <dbReference type="ARBA" id="ARBA00004651"/>
    </source>
</evidence>
<dbReference type="Pfam" id="PF01311">
    <property type="entry name" value="Bac_export_1"/>
    <property type="match status" value="1"/>
</dbReference>
<evidence type="ECO:0000256" key="6">
    <source>
        <dbReference type="ARBA" id="ARBA00023136"/>
    </source>
</evidence>
<evidence type="ECO:0000313" key="8">
    <source>
        <dbReference type="EMBL" id="OGF65774.1"/>
    </source>
</evidence>
<feature type="transmembrane region" description="Helical" evidence="7">
    <location>
        <begin position="196"/>
        <end position="217"/>
    </location>
</feature>
<evidence type="ECO:0000256" key="4">
    <source>
        <dbReference type="ARBA" id="ARBA00022692"/>
    </source>
</evidence>
<comment type="similarity">
    <text evidence="2 7">Belongs to the FliR/MopE/SpaR family.</text>
</comment>
<dbReference type="InterPro" id="IPR006304">
    <property type="entry name" value="T3SS_SpaR/YscT"/>
</dbReference>
<dbReference type="GO" id="GO:0006605">
    <property type="term" value="P:protein targeting"/>
    <property type="evidence" value="ECO:0007669"/>
    <property type="project" value="UniProtKB-UniRule"/>
</dbReference>
<proteinExistence type="inferred from homology"/>
<dbReference type="GO" id="GO:0005886">
    <property type="term" value="C:plasma membrane"/>
    <property type="evidence" value="ECO:0007669"/>
    <property type="project" value="UniProtKB-SubCell"/>
</dbReference>
<dbReference type="NCBIfam" id="TIGR01401">
    <property type="entry name" value="fliR_like_III"/>
    <property type="match status" value="1"/>
</dbReference>
<feature type="transmembrane region" description="Helical" evidence="7">
    <location>
        <begin position="20"/>
        <end position="41"/>
    </location>
</feature>
<organism evidence="8 9">
    <name type="scientific">Candidatus Fischerbacteria bacterium RBG_13_37_8</name>
    <dbReference type="NCBI Taxonomy" id="1817863"/>
    <lineage>
        <taxon>Bacteria</taxon>
        <taxon>Candidatus Fischeribacteriota</taxon>
    </lineage>
</organism>
<keyword evidence="4 7" id="KW-0812">Transmembrane</keyword>
<keyword evidence="6 7" id="KW-0472">Membrane</keyword>
<keyword evidence="3 7" id="KW-1003">Cell membrane</keyword>
<name>A0A1F5VQS2_9BACT</name>
<protein>
    <submittedName>
        <fullName evidence="8">EscT/YscT/HrcT family type III secretion system export apparatus protein</fullName>
    </submittedName>
</protein>
<evidence type="ECO:0000313" key="9">
    <source>
        <dbReference type="Proteomes" id="UP000178943"/>
    </source>
</evidence>
<dbReference type="AlphaFoldDB" id="A0A1F5VQS2"/>
<dbReference type="EMBL" id="MFGW01000104">
    <property type="protein sequence ID" value="OGF65774.1"/>
    <property type="molecule type" value="Genomic_DNA"/>
</dbReference>
<feature type="transmembrane region" description="Helical" evidence="7">
    <location>
        <begin position="139"/>
        <end position="158"/>
    </location>
</feature>
<evidence type="ECO:0000256" key="7">
    <source>
        <dbReference type="RuleBase" id="RU362072"/>
    </source>
</evidence>
<dbReference type="Proteomes" id="UP000178943">
    <property type="component" value="Unassembled WGS sequence"/>
</dbReference>
<accession>A0A1F5VQS2</accession>
<comment type="subcellular location">
    <subcellularLocation>
        <location evidence="1 7">Cell membrane</location>
        <topology evidence="1 7">Multi-pass membrane protein</topology>
    </subcellularLocation>
</comment>
<dbReference type="PANTHER" id="PTHR30065:SF1">
    <property type="entry name" value="SURFACE PRESENTATION OF ANTIGENS PROTEIN SPAR"/>
    <property type="match status" value="1"/>
</dbReference>
<comment type="caution">
    <text evidence="8">The sequence shown here is derived from an EMBL/GenBank/DDBJ whole genome shotgun (WGS) entry which is preliminary data.</text>
</comment>
<dbReference type="PRINTS" id="PR00953">
    <property type="entry name" value="TYPE3IMRPROT"/>
</dbReference>
<reference evidence="8 9" key="1">
    <citation type="journal article" date="2016" name="Nat. Commun.">
        <title>Thousands of microbial genomes shed light on interconnected biogeochemical processes in an aquifer system.</title>
        <authorList>
            <person name="Anantharaman K."/>
            <person name="Brown C.T."/>
            <person name="Hug L.A."/>
            <person name="Sharon I."/>
            <person name="Castelle C.J."/>
            <person name="Probst A.J."/>
            <person name="Thomas B.C."/>
            <person name="Singh A."/>
            <person name="Wilkins M.J."/>
            <person name="Karaoz U."/>
            <person name="Brodie E.L."/>
            <person name="Williams K.H."/>
            <person name="Hubbard S.S."/>
            <person name="Banfield J.F."/>
        </authorList>
    </citation>
    <scope>NUCLEOTIDE SEQUENCE [LARGE SCALE GENOMIC DNA]</scope>
</reference>
<keyword evidence="5 7" id="KW-1133">Transmembrane helix</keyword>
<feature type="transmembrane region" description="Helical" evidence="7">
    <location>
        <begin position="164"/>
        <end position="184"/>
    </location>
</feature>
<evidence type="ECO:0000256" key="3">
    <source>
        <dbReference type="ARBA" id="ARBA00022475"/>
    </source>
</evidence>